<evidence type="ECO:0000259" key="1">
    <source>
        <dbReference type="Pfam" id="PF00188"/>
    </source>
</evidence>
<accession>A0ABT2M436</accession>
<comment type="caution">
    <text evidence="2">The sequence shown here is derived from an EMBL/GenBank/DDBJ whole genome shotgun (WGS) entry which is preliminary data.</text>
</comment>
<dbReference type="CDD" id="cd05379">
    <property type="entry name" value="CAP_bacterial"/>
    <property type="match status" value="1"/>
</dbReference>
<evidence type="ECO:0000313" key="2">
    <source>
        <dbReference type="EMBL" id="MCT7399157.1"/>
    </source>
</evidence>
<dbReference type="PANTHER" id="PTHR31157">
    <property type="entry name" value="SCP DOMAIN-CONTAINING PROTEIN"/>
    <property type="match status" value="1"/>
</dbReference>
<sequence length="98" mass="11480">MFYFLSRVRTTECDELFSYTRPDGTSYFTAFKQAGIDDWTRRAENLAEDYDTPAEVVNAWMKSPTHKANIMNGEFEYIGIGCVKVGEHIYWTQEFLTR</sequence>
<dbReference type="EMBL" id="JAODBU010000007">
    <property type="protein sequence ID" value="MCT7399157.1"/>
    <property type="molecule type" value="Genomic_DNA"/>
</dbReference>
<dbReference type="InterPro" id="IPR035940">
    <property type="entry name" value="CAP_sf"/>
</dbReference>
<proteinExistence type="predicted"/>
<feature type="domain" description="SCP" evidence="1">
    <location>
        <begin position="12"/>
        <end position="95"/>
    </location>
</feature>
<organism evidence="2 3">
    <name type="scientific">Eubacterium album</name>
    <dbReference type="NCBI Taxonomy" id="2978477"/>
    <lineage>
        <taxon>Bacteria</taxon>
        <taxon>Bacillati</taxon>
        <taxon>Bacillota</taxon>
        <taxon>Clostridia</taxon>
        <taxon>Eubacteriales</taxon>
        <taxon>Eubacteriaceae</taxon>
        <taxon>Eubacterium</taxon>
    </lineage>
</organism>
<dbReference type="RefSeq" id="WP_118565417.1">
    <property type="nucleotide sequence ID" value="NZ_JAODBU010000007.1"/>
</dbReference>
<dbReference type="Gene3D" id="3.40.33.10">
    <property type="entry name" value="CAP"/>
    <property type="match status" value="1"/>
</dbReference>
<name>A0ABT2M436_9FIRM</name>
<dbReference type="InterPro" id="IPR014044">
    <property type="entry name" value="CAP_dom"/>
</dbReference>
<dbReference type="Pfam" id="PF00188">
    <property type="entry name" value="CAP"/>
    <property type="match status" value="1"/>
</dbReference>
<dbReference type="SUPFAM" id="SSF55797">
    <property type="entry name" value="PR-1-like"/>
    <property type="match status" value="1"/>
</dbReference>
<evidence type="ECO:0000313" key="3">
    <source>
        <dbReference type="Proteomes" id="UP001431199"/>
    </source>
</evidence>
<protein>
    <submittedName>
        <fullName evidence="2">CAP domain-containing protein</fullName>
    </submittedName>
</protein>
<gene>
    <name evidence="2" type="ORF">N5B56_08690</name>
</gene>
<dbReference type="PANTHER" id="PTHR31157:SF1">
    <property type="entry name" value="SCP DOMAIN-CONTAINING PROTEIN"/>
    <property type="match status" value="1"/>
</dbReference>
<reference evidence="2" key="1">
    <citation type="submission" date="2022-09" db="EMBL/GenBank/DDBJ databases">
        <title>Eubacterium sp. LFL-14 isolated from human feces.</title>
        <authorList>
            <person name="Liu F."/>
        </authorList>
    </citation>
    <scope>NUCLEOTIDE SEQUENCE</scope>
    <source>
        <strain evidence="2">LFL-14</strain>
    </source>
</reference>
<keyword evidence="3" id="KW-1185">Reference proteome</keyword>
<dbReference type="Proteomes" id="UP001431199">
    <property type="component" value="Unassembled WGS sequence"/>
</dbReference>